<evidence type="ECO:0000313" key="2">
    <source>
        <dbReference type="Proteomes" id="UP000238605"/>
    </source>
</evidence>
<dbReference type="Proteomes" id="UP000238605">
    <property type="component" value="Unassembled WGS sequence"/>
</dbReference>
<dbReference type="OrthoDB" id="8907991at2"/>
<proteinExistence type="predicted"/>
<comment type="caution">
    <text evidence="1">The sequence shown here is derived from an EMBL/GenBank/DDBJ whole genome shotgun (WGS) entry which is preliminary data.</text>
</comment>
<evidence type="ECO:0000313" key="1">
    <source>
        <dbReference type="EMBL" id="PPE65283.1"/>
    </source>
</evidence>
<protein>
    <submittedName>
        <fullName evidence="1">Uncharacterized protein</fullName>
    </submittedName>
</protein>
<organism evidence="1 2">
    <name type="scientific">Caldimonas caldifontis</name>
    <dbReference type="NCBI Taxonomy" id="1452508"/>
    <lineage>
        <taxon>Bacteria</taxon>
        <taxon>Pseudomonadati</taxon>
        <taxon>Pseudomonadota</taxon>
        <taxon>Betaproteobacteria</taxon>
        <taxon>Burkholderiales</taxon>
        <taxon>Sphaerotilaceae</taxon>
        <taxon>Caldimonas</taxon>
    </lineage>
</organism>
<reference evidence="1 2" key="1">
    <citation type="submission" date="2018-02" db="EMBL/GenBank/DDBJ databases">
        <title>Reclassifiation of [Polyangium] brachysporum DSM 7029 as Guopingzhaonella breviflexa gen. nov., sp. nov., a member of the family Comamonadaceae.</title>
        <authorList>
            <person name="Tang B."/>
        </authorList>
    </citation>
    <scope>NUCLEOTIDE SEQUENCE [LARGE SCALE GENOMIC DNA]</scope>
    <source>
        <strain evidence="1 2">BCRC 80649</strain>
    </source>
</reference>
<accession>A0A2S5SRE2</accession>
<dbReference type="EMBL" id="PSNX01000015">
    <property type="protein sequence ID" value="PPE65283.1"/>
    <property type="molecule type" value="Genomic_DNA"/>
</dbReference>
<keyword evidence="2" id="KW-1185">Reference proteome</keyword>
<gene>
    <name evidence="1" type="ORF">C1704_15185</name>
</gene>
<dbReference type="AlphaFoldDB" id="A0A2S5SRE2"/>
<dbReference type="RefSeq" id="WP_104303586.1">
    <property type="nucleotide sequence ID" value="NZ_PSNX01000015.1"/>
</dbReference>
<sequence>MDRKLHLLDTFSAQGADGRLYKVKAYEQLVRDPSIVDGQEHWEPLGVTELRLDSGELVDVRPDGRMRVVASGLTLMRH</sequence>
<name>A0A2S5SRE2_9BURK</name>